<name>A0AAW0DTQ6_9AGAR</name>
<dbReference type="InterPro" id="IPR032675">
    <property type="entry name" value="LRR_dom_sf"/>
</dbReference>
<dbReference type="EMBL" id="JAWWNJ010000005">
    <property type="protein sequence ID" value="KAK7055059.1"/>
    <property type="molecule type" value="Genomic_DNA"/>
</dbReference>
<dbReference type="Proteomes" id="UP001362999">
    <property type="component" value="Unassembled WGS sequence"/>
</dbReference>
<dbReference type="AlphaFoldDB" id="A0AAW0DTQ6"/>
<evidence type="ECO:0000256" key="1">
    <source>
        <dbReference type="SAM" id="SignalP"/>
    </source>
</evidence>
<feature type="chain" id="PRO_5043485893" description="F-box domain-containing protein" evidence="1">
    <location>
        <begin position="21"/>
        <end position="788"/>
    </location>
</feature>
<dbReference type="Gene3D" id="3.80.10.10">
    <property type="entry name" value="Ribonuclease Inhibitor"/>
    <property type="match status" value="2"/>
</dbReference>
<keyword evidence="3" id="KW-1185">Reference proteome</keyword>
<sequence>MSTSLGLFLELVCVFAPGTALREFVQWVFDVIGPSLHRCKELRIQSHYYQTTLDIMRRFQNTSMPRLSHVYFELALPMVPASPDMPDTIVPFPSGAVLPSLTHASFNYSLPVWPWHQFAANLTSLRLARLTGFVLPRLLQLYDLLKACPNLETLALHFVDAVSPRLTSEFMEYADSPVTLPRLKRMDLSLEWPRSVSSLAALLSAMPSLVRIDGRLAGPSFVSQLHCVALHSSALSPTLLAVVLNQVPIALVKDILLLRNRTNFASDFHLIVLDPARFGALAAMTNTRGVVTTVMHLDFVDWLEYPMFMSSASLESVWRGLAPDRRLAIVQELVDFSTISAHKTPPALRVPLEVWWMIFDWAVYQEHSASLPFWRMRARVMLVCASLRSYALSYKPFWTTLRVSPDSTRTSVKFFLDTVGERPLRVAVVDGGYSWPDEHIRSAKLRQAFARCVLSARQWTSLFVLSPLPGTINHVFDTLAYRPLIQLEELYVDSQLSLRQRALGLSPNILRHPERVVRLDLRGAGCSAIRLPDFGALQVLRLIDLPYSAWPTSSHFFDFLQSAESLHELQLYHTGFRGPFLPSPTPKIALPSLRVFKVYFDHRIHKATECLYPLLARLHLSSLAVLSLQFGGDQDLFRYRANEVDLTASVVHVVGALREPELMEYLYSTFASCEHLDVSTLDGYASFQVLGRLGVDSPPSAIPLLPRLSILSVPNRHWEKIYDGLLQRSSRGRILQQLRVVVPKLEANPIHSLPAASLYDYTSTTEIVPEVVWVERRPLDVYSDVARV</sequence>
<protein>
    <recommendedName>
        <fullName evidence="4">F-box domain-containing protein</fullName>
    </recommendedName>
</protein>
<keyword evidence="1" id="KW-0732">Signal</keyword>
<proteinExistence type="predicted"/>
<reference evidence="2 3" key="1">
    <citation type="journal article" date="2024" name="J Genomics">
        <title>Draft genome sequencing and assembly of Favolaschia claudopus CIRM-BRFM 2984 isolated from oak limbs.</title>
        <authorList>
            <person name="Navarro D."/>
            <person name="Drula E."/>
            <person name="Chaduli D."/>
            <person name="Cazenave R."/>
            <person name="Ahrendt S."/>
            <person name="Wang J."/>
            <person name="Lipzen A."/>
            <person name="Daum C."/>
            <person name="Barry K."/>
            <person name="Grigoriev I.V."/>
            <person name="Favel A."/>
            <person name="Rosso M.N."/>
            <person name="Martin F."/>
        </authorList>
    </citation>
    <scope>NUCLEOTIDE SEQUENCE [LARGE SCALE GENOMIC DNA]</scope>
    <source>
        <strain evidence="2 3">CIRM-BRFM 2984</strain>
    </source>
</reference>
<evidence type="ECO:0000313" key="3">
    <source>
        <dbReference type="Proteomes" id="UP001362999"/>
    </source>
</evidence>
<organism evidence="2 3">
    <name type="scientific">Favolaschia claudopus</name>
    <dbReference type="NCBI Taxonomy" id="2862362"/>
    <lineage>
        <taxon>Eukaryota</taxon>
        <taxon>Fungi</taxon>
        <taxon>Dikarya</taxon>
        <taxon>Basidiomycota</taxon>
        <taxon>Agaricomycotina</taxon>
        <taxon>Agaricomycetes</taxon>
        <taxon>Agaricomycetidae</taxon>
        <taxon>Agaricales</taxon>
        <taxon>Marasmiineae</taxon>
        <taxon>Mycenaceae</taxon>
        <taxon>Favolaschia</taxon>
    </lineage>
</organism>
<accession>A0AAW0DTQ6</accession>
<evidence type="ECO:0008006" key="4">
    <source>
        <dbReference type="Google" id="ProtNLM"/>
    </source>
</evidence>
<dbReference type="SUPFAM" id="SSF52058">
    <property type="entry name" value="L domain-like"/>
    <property type="match status" value="1"/>
</dbReference>
<gene>
    <name evidence="2" type="ORF">R3P38DRAFT_2760342</name>
</gene>
<feature type="signal peptide" evidence="1">
    <location>
        <begin position="1"/>
        <end position="20"/>
    </location>
</feature>
<comment type="caution">
    <text evidence="2">The sequence shown here is derived from an EMBL/GenBank/DDBJ whole genome shotgun (WGS) entry which is preliminary data.</text>
</comment>
<evidence type="ECO:0000313" key="2">
    <source>
        <dbReference type="EMBL" id="KAK7055059.1"/>
    </source>
</evidence>